<proteinExistence type="inferred from homology"/>
<dbReference type="PANTHER" id="PTHR23427">
    <property type="entry name" value="SURFEIT LOCUS PROTEIN"/>
    <property type="match status" value="1"/>
</dbReference>
<evidence type="ECO:0000256" key="5">
    <source>
        <dbReference type="ARBA" id="ARBA00023136"/>
    </source>
</evidence>
<feature type="transmembrane region" description="Helical" evidence="6">
    <location>
        <begin position="232"/>
        <end position="253"/>
    </location>
</feature>
<keyword evidence="5 6" id="KW-0472">Membrane</keyword>
<dbReference type="InterPro" id="IPR045214">
    <property type="entry name" value="Surf1/Surf4"/>
</dbReference>
<dbReference type="EMBL" id="JAJUBB010000008">
    <property type="protein sequence ID" value="MDD1782017.1"/>
    <property type="molecule type" value="Genomic_DNA"/>
</dbReference>
<evidence type="ECO:0000313" key="8">
    <source>
        <dbReference type="Proteomes" id="UP001149821"/>
    </source>
</evidence>
<comment type="similarity">
    <text evidence="2 6">Belongs to the SURF1 family.</text>
</comment>
<dbReference type="Pfam" id="PF02104">
    <property type="entry name" value="SURF1"/>
    <property type="match status" value="1"/>
</dbReference>
<dbReference type="PROSITE" id="PS50895">
    <property type="entry name" value="SURF1"/>
    <property type="match status" value="1"/>
</dbReference>
<evidence type="ECO:0000256" key="2">
    <source>
        <dbReference type="ARBA" id="ARBA00007165"/>
    </source>
</evidence>
<comment type="subcellular location">
    <subcellularLocation>
        <location evidence="6">Cell membrane</location>
        <topology evidence="6">Multi-pass membrane protein</topology>
    </subcellularLocation>
    <subcellularLocation>
        <location evidence="1">Membrane</location>
    </subcellularLocation>
</comment>
<dbReference type="InterPro" id="IPR002994">
    <property type="entry name" value="Surf1/Shy1"/>
</dbReference>
<dbReference type="CDD" id="cd06662">
    <property type="entry name" value="SURF1"/>
    <property type="match status" value="1"/>
</dbReference>
<comment type="caution">
    <text evidence="7">The sequence shown here is derived from an EMBL/GenBank/DDBJ whole genome shotgun (WGS) entry which is preliminary data.</text>
</comment>
<organism evidence="7 8">
    <name type="scientific">Enterovibrio qingdaonensis</name>
    <dbReference type="NCBI Taxonomy" id="2899818"/>
    <lineage>
        <taxon>Bacteria</taxon>
        <taxon>Pseudomonadati</taxon>
        <taxon>Pseudomonadota</taxon>
        <taxon>Gammaproteobacteria</taxon>
        <taxon>Vibrionales</taxon>
        <taxon>Vibrionaceae</taxon>
        <taxon>Enterovibrio</taxon>
    </lineage>
</organism>
<dbReference type="RefSeq" id="WP_274142595.1">
    <property type="nucleotide sequence ID" value="NZ_JAJUBB010000008.1"/>
</dbReference>
<evidence type="ECO:0000256" key="4">
    <source>
        <dbReference type="ARBA" id="ARBA00022989"/>
    </source>
</evidence>
<evidence type="ECO:0000256" key="3">
    <source>
        <dbReference type="ARBA" id="ARBA00022692"/>
    </source>
</evidence>
<gene>
    <name evidence="7" type="ORF">LRP49_12630</name>
</gene>
<protein>
    <recommendedName>
        <fullName evidence="6">SURF1-like protein</fullName>
    </recommendedName>
</protein>
<dbReference type="PANTHER" id="PTHR23427:SF2">
    <property type="entry name" value="SURFEIT LOCUS PROTEIN 1"/>
    <property type="match status" value="1"/>
</dbReference>
<evidence type="ECO:0000313" key="7">
    <source>
        <dbReference type="EMBL" id="MDD1782017.1"/>
    </source>
</evidence>
<sequence length="258" mass="28889">MSSILPPVDQNDDQNVDNLSSSKVRRIRRIGFLVFTLAMTALLVKLGSWQMSRADEKAQLLAQLDIRQQTVLTDVDARNVDLKGFGVAIIGQFDDEKSILLDNQTLNGQVGYRWIVPFHHQGQWILVELGWIAAPARRDELPVLPSIGNTLLVKGVLDTPSDRVVLKQENTDVRWPLRIQSVDIDALSEKTGQALSPWIVRSAGLEDTQGSQVDVGVIPVWNPVVMLPEKHYAYAAQWFGLALVVVIGFLVWWRKGHL</sequence>
<keyword evidence="8" id="KW-1185">Reference proteome</keyword>
<keyword evidence="4 6" id="KW-1133">Transmembrane helix</keyword>
<keyword evidence="3 6" id="KW-0812">Transmembrane</keyword>
<evidence type="ECO:0000256" key="6">
    <source>
        <dbReference type="RuleBase" id="RU363076"/>
    </source>
</evidence>
<feature type="transmembrane region" description="Helical" evidence="6">
    <location>
        <begin position="30"/>
        <end position="49"/>
    </location>
</feature>
<keyword evidence="6" id="KW-1003">Cell membrane</keyword>
<reference evidence="7" key="1">
    <citation type="submission" date="2021-12" db="EMBL/GenBank/DDBJ databases">
        <title>Enterovibrio ZSDZ35 sp. nov. and Enterovibrio ZSDZ42 sp. nov., isolated from coastal seawater in Qingdao.</title>
        <authorList>
            <person name="Zhang P."/>
        </authorList>
    </citation>
    <scope>NUCLEOTIDE SEQUENCE</scope>
    <source>
        <strain evidence="7">ZSDZ35</strain>
    </source>
</reference>
<accession>A0ABT5QM07</accession>
<evidence type="ECO:0000256" key="1">
    <source>
        <dbReference type="ARBA" id="ARBA00004370"/>
    </source>
</evidence>
<dbReference type="Proteomes" id="UP001149821">
    <property type="component" value="Unassembled WGS sequence"/>
</dbReference>
<name>A0ABT5QM07_9GAMM</name>